<sequence>MSNVPGRKKEMAIVLRMRSRTQQHVSPFLFFSSFLFCLFFLFFLSNSSTFLSRRPLSPLSIHDDDSHGWRDTTAVSFFFFLSFSLEH</sequence>
<dbReference type="Proteomes" id="UP001430953">
    <property type="component" value="Unassembled WGS sequence"/>
</dbReference>
<keyword evidence="2" id="KW-1185">Reference proteome</keyword>
<evidence type="ECO:0000313" key="2">
    <source>
        <dbReference type="Proteomes" id="UP001430953"/>
    </source>
</evidence>
<dbReference type="AlphaFoldDB" id="A0AAW2EXG0"/>
<organism evidence="1 2">
    <name type="scientific">Cardiocondyla obscurior</name>
    <dbReference type="NCBI Taxonomy" id="286306"/>
    <lineage>
        <taxon>Eukaryota</taxon>
        <taxon>Metazoa</taxon>
        <taxon>Ecdysozoa</taxon>
        <taxon>Arthropoda</taxon>
        <taxon>Hexapoda</taxon>
        <taxon>Insecta</taxon>
        <taxon>Pterygota</taxon>
        <taxon>Neoptera</taxon>
        <taxon>Endopterygota</taxon>
        <taxon>Hymenoptera</taxon>
        <taxon>Apocrita</taxon>
        <taxon>Aculeata</taxon>
        <taxon>Formicoidea</taxon>
        <taxon>Formicidae</taxon>
        <taxon>Myrmicinae</taxon>
        <taxon>Cardiocondyla</taxon>
    </lineage>
</organism>
<accession>A0AAW2EXG0</accession>
<evidence type="ECO:0008006" key="3">
    <source>
        <dbReference type="Google" id="ProtNLM"/>
    </source>
</evidence>
<gene>
    <name evidence="1" type="ORF">PUN28_014745</name>
</gene>
<name>A0AAW2EXG0_9HYME</name>
<evidence type="ECO:0000313" key="1">
    <source>
        <dbReference type="EMBL" id="KAL0107645.1"/>
    </source>
</evidence>
<proteinExistence type="predicted"/>
<comment type="caution">
    <text evidence="1">The sequence shown here is derived from an EMBL/GenBank/DDBJ whole genome shotgun (WGS) entry which is preliminary data.</text>
</comment>
<dbReference type="EMBL" id="JADYXP020000016">
    <property type="protein sequence ID" value="KAL0107645.1"/>
    <property type="molecule type" value="Genomic_DNA"/>
</dbReference>
<protein>
    <recommendedName>
        <fullName evidence="3">Transmembrane protein</fullName>
    </recommendedName>
</protein>
<reference evidence="1 2" key="1">
    <citation type="submission" date="2023-03" db="EMBL/GenBank/DDBJ databases">
        <title>High recombination rates correlate with genetic variation in Cardiocondyla obscurior ants.</title>
        <authorList>
            <person name="Errbii M."/>
        </authorList>
    </citation>
    <scope>NUCLEOTIDE SEQUENCE [LARGE SCALE GENOMIC DNA]</scope>
    <source>
        <strain evidence="1">Alpha-2009</strain>
        <tissue evidence="1">Whole body</tissue>
    </source>
</reference>